<feature type="region of interest" description="Disordered" evidence="1">
    <location>
        <begin position="444"/>
        <end position="467"/>
    </location>
</feature>
<gene>
    <name evidence="2" type="ORF">DM860_013983</name>
</gene>
<keyword evidence="3" id="KW-1185">Reference proteome</keyword>
<name>A0A328DRW0_9ASTE</name>
<reference evidence="2 3" key="1">
    <citation type="submission" date="2018-06" db="EMBL/GenBank/DDBJ databases">
        <title>The Genome of Cuscuta australis (Dodder) Provides Insight into the Evolution of Plant Parasitism.</title>
        <authorList>
            <person name="Liu H."/>
        </authorList>
    </citation>
    <scope>NUCLEOTIDE SEQUENCE [LARGE SCALE GENOMIC DNA]</scope>
    <source>
        <strain evidence="3">cv. Yunnan</strain>
        <tissue evidence="2">Vines</tissue>
    </source>
</reference>
<proteinExistence type="predicted"/>
<evidence type="ECO:0000256" key="1">
    <source>
        <dbReference type="SAM" id="MobiDB-lite"/>
    </source>
</evidence>
<dbReference type="Proteomes" id="UP000249390">
    <property type="component" value="Unassembled WGS sequence"/>
</dbReference>
<protein>
    <submittedName>
        <fullName evidence="2">Uncharacterized protein</fullName>
    </submittedName>
</protein>
<evidence type="ECO:0000313" key="2">
    <source>
        <dbReference type="EMBL" id="RAL47089.1"/>
    </source>
</evidence>
<feature type="compositionally biased region" description="Low complexity" evidence="1">
    <location>
        <begin position="448"/>
        <end position="458"/>
    </location>
</feature>
<dbReference type="AlphaFoldDB" id="A0A328DRW0"/>
<evidence type="ECO:0000313" key="3">
    <source>
        <dbReference type="Proteomes" id="UP000249390"/>
    </source>
</evidence>
<organism evidence="2 3">
    <name type="scientific">Cuscuta australis</name>
    <dbReference type="NCBI Taxonomy" id="267555"/>
    <lineage>
        <taxon>Eukaryota</taxon>
        <taxon>Viridiplantae</taxon>
        <taxon>Streptophyta</taxon>
        <taxon>Embryophyta</taxon>
        <taxon>Tracheophyta</taxon>
        <taxon>Spermatophyta</taxon>
        <taxon>Magnoliopsida</taxon>
        <taxon>eudicotyledons</taxon>
        <taxon>Gunneridae</taxon>
        <taxon>Pentapetalae</taxon>
        <taxon>asterids</taxon>
        <taxon>lamiids</taxon>
        <taxon>Solanales</taxon>
        <taxon>Convolvulaceae</taxon>
        <taxon>Cuscuteae</taxon>
        <taxon>Cuscuta</taxon>
        <taxon>Cuscuta subgen. Grammica</taxon>
        <taxon>Cuscuta sect. Cleistogrammica</taxon>
    </lineage>
</organism>
<sequence length="467" mass="53413">MDGVLFERQAPKIRSTTSQREILPLHERGRTTNIPMNTSVGDENHMNPSVQQAVAGRLANCPSEVYPEEWKWLVSYWDSEKFRLQAKKADSDECDEENLSETEEVEEEPYYMALWEITKKQKNGTWSDEYAEKADDDLKALHQEKLDKYGEDNLTPQEAFEIVLKHKKGSNHQRGMGQEVLSFHSYVKKDITKVLEQERIDTELNKRVSEINETYEARHQVIHLNMFISLPRSIAPSNDTRVACGFPAISGVVTLEVLCEHLELFSVWLPLKLYSDCLAISGVEAGISRHIRHGSVYALKTLNIFNIYCPYGRVCHSRYGYDHRRSGLFLAAQIVLVIAGGPWRREDSRHCCLDLSSLLPKPVAGTEVVAGASWFAGVRWVRPAAAGCWIRIRGRRICWAKLDTPELDGRRKSPLPSPLCLTREETGWASARICSRRHHGRRRWFGQRPSSSPVSSRAVNRRRGRRC</sequence>
<accession>A0A328DRW0</accession>
<comment type="caution">
    <text evidence="2">The sequence shown here is derived from an EMBL/GenBank/DDBJ whole genome shotgun (WGS) entry which is preliminary data.</text>
</comment>
<dbReference type="EMBL" id="NQVE01000117">
    <property type="protein sequence ID" value="RAL47089.1"/>
    <property type="molecule type" value="Genomic_DNA"/>
</dbReference>